<evidence type="ECO:0000313" key="7">
    <source>
        <dbReference type="EMBL" id="CEO32651.1"/>
    </source>
</evidence>
<gene>
    <name evidence="7" type="ORF">UMC4404_06311</name>
</gene>
<keyword evidence="2 5" id="KW-0812">Transmembrane</keyword>
<feature type="transmembrane region" description="Helical" evidence="5">
    <location>
        <begin position="401"/>
        <end position="418"/>
    </location>
</feature>
<dbReference type="InterPro" id="IPR049453">
    <property type="entry name" value="Memb_transporter_dom"/>
</dbReference>
<evidence type="ECO:0000259" key="6">
    <source>
        <dbReference type="Pfam" id="PF13515"/>
    </source>
</evidence>
<feature type="transmembrane region" description="Helical" evidence="5">
    <location>
        <begin position="114"/>
        <end position="132"/>
    </location>
</feature>
<sequence>MILIQIFYITIFGRHNIIIGIILGLAAVGFIKRDFTGQILYRTITFLIINLYLAIAAYFATTNIYVGLIINFITIFMVTYVYMNDYKHPTSYTFLMAYIFMVCMKINIDELPLRLLAVSMGVIFIILPQIILNRKQFEKKSTNIIKNIVKEILEQIDDLIDGKYEEGKSIKINQKIRSLVICINEKINNSFKKNKHKVNMFNIAICLSRLNIIINHISKYKMDKDIRDEYLNDLKLQIINIDKFNDGLNSFEIINKNIDDFANRYKKLGKKINLVDESIYVLKIFLKRVSVNKESDNTISSKVYKTVNMPKRFNMVESMKENFNIKSLRCRYSIKLAMAISILIFLGNIINIEHKAWVIISAYIVLQPYQEDGVVKAKKRFIGVTKGVLIFFITFSLIKDYVPIIVILLFTFTGYFYFTDYSKKVIMTTILSLSSISLVENIDKTSLSRFAFVSIGILIGLLFNNYFLPYQIEDSIKELKHKYKKNTKAILKEIHLIMEEKHDTAKLMSLSMERNKIENKLILNYNKLNKKDLEKFVYEENMKMSDEKYTLLKHFYKNSSIK</sequence>
<dbReference type="GO" id="GO:0016020">
    <property type="term" value="C:membrane"/>
    <property type="evidence" value="ECO:0007669"/>
    <property type="project" value="UniProtKB-SubCell"/>
</dbReference>
<feature type="transmembrane region" description="Helical" evidence="5">
    <location>
        <begin position="64"/>
        <end position="83"/>
    </location>
</feature>
<evidence type="ECO:0000256" key="2">
    <source>
        <dbReference type="ARBA" id="ARBA00022692"/>
    </source>
</evidence>
<evidence type="ECO:0000313" key="8">
    <source>
        <dbReference type="Proteomes" id="UP000049685"/>
    </source>
</evidence>
<dbReference type="AlphaFoldDB" id="A0A9P1KYS6"/>
<dbReference type="EMBL" id="CDNY01000003">
    <property type="protein sequence ID" value="CEO32651.1"/>
    <property type="molecule type" value="Genomic_DNA"/>
</dbReference>
<feature type="transmembrane region" description="Helical" evidence="5">
    <location>
        <begin position="6"/>
        <end position="27"/>
    </location>
</feature>
<proteinExistence type="predicted"/>
<feature type="transmembrane region" description="Helical" evidence="5">
    <location>
        <begin position="332"/>
        <end position="350"/>
    </location>
</feature>
<feature type="transmembrane region" description="Helical" evidence="5">
    <location>
        <begin position="39"/>
        <end position="58"/>
    </location>
</feature>
<feature type="transmembrane region" description="Helical" evidence="5">
    <location>
        <begin position="448"/>
        <end position="468"/>
    </location>
</feature>
<evidence type="ECO:0000256" key="4">
    <source>
        <dbReference type="ARBA" id="ARBA00023136"/>
    </source>
</evidence>
<evidence type="ECO:0000256" key="3">
    <source>
        <dbReference type="ARBA" id="ARBA00022989"/>
    </source>
</evidence>
<name>A0A9P1KYS6_PARSO</name>
<comment type="subcellular location">
    <subcellularLocation>
        <location evidence="1">Membrane</location>
        <topology evidence="1">Multi-pass membrane protein</topology>
    </subcellularLocation>
</comment>
<keyword evidence="3 5" id="KW-1133">Transmembrane helix</keyword>
<dbReference type="Proteomes" id="UP000049685">
    <property type="component" value="Unassembled WGS sequence"/>
</dbReference>
<keyword evidence="4 5" id="KW-0472">Membrane</keyword>
<reference evidence="8" key="1">
    <citation type="submission" date="2015-01" db="EMBL/GenBank/DDBJ databases">
        <authorList>
            <person name="Aslett A.Martin."/>
            <person name="De Silva Nishadi"/>
        </authorList>
    </citation>
    <scope>NUCLEOTIDE SEQUENCE [LARGE SCALE GENOMIC DNA]</scope>
    <source>
        <strain evidence="8">UMC4404</strain>
    </source>
</reference>
<dbReference type="RefSeq" id="WP_057557530.1">
    <property type="nucleotide sequence ID" value="NZ_CDNY01000003.1"/>
</dbReference>
<evidence type="ECO:0000256" key="5">
    <source>
        <dbReference type="SAM" id="Phobius"/>
    </source>
</evidence>
<organism evidence="7 8">
    <name type="scientific">Paraclostridium sordellii</name>
    <name type="common">Clostridium sordellii</name>
    <dbReference type="NCBI Taxonomy" id="1505"/>
    <lineage>
        <taxon>Bacteria</taxon>
        <taxon>Bacillati</taxon>
        <taxon>Bacillota</taxon>
        <taxon>Clostridia</taxon>
        <taxon>Peptostreptococcales</taxon>
        <taxon>Peptostreptococcaceae</taxon>
        <taxon>Paraclostridium</taxon>
    </lineage>
</organism>
<evidence type="ECO:0000256" key="1">
    <source>
        <dbReference type="ARBA" id="ARBA00004141"/>
    </source>
</evidence>
<dbReference type="Pfam" id="PF13515">
    <property type="entry name" value="FUSC_2"/>
    <property type="match status" value="1"/>
</dbReference>
<comment type="caution">
    <text evidence="7">The sequence shown here is derived from an EMBL/GenBank/DDBJ whole genome shotgun (WGS) entry which is preliminary data.</text>
</comment>
<feature type="domain" description="Integral membrane bound transporter" evidence="6">
    <location>
        <begin position="343"/>
        <end position="463"/>
    </location>
</feature>
<protein>
    <submittedName>
        <fullName evidence="7">Membrane protein</fullName>
    </submittedName>
</protein>
<accession>A0A9P1KYS6</accession>